<dbReference type="EMBL" id="CP029693">
    <property type="protein sequence ID" value="AWY39138.1"/>
    <property type="molecule type" value="Genomic_DNA"/>
</dbReference>
<dbReference type="AlphaFoldDB" id="A0A2Z4RFM1"/>
<dbReference type="OrthoDB" id="9796370at2"/>
<sequence length="90" mass="10292">MLHSKDRNFEPWREVLTAGCSKAPTFTYLVKLAFDIAMEKESDFDGIWTLWRVLTLELHAIAAKEVNDPYAGHQHGLNLLLRGMLYSDSP</sequence>
<gene>
    <name evidence="1" type="ORF">DKY63_04145</name>
</gene>
<proteinExistence type="predicted"/>
<name>A0A2Z4RFM1_PSEPU</name>
<dbReference type="Proteomes" id="UP000250299">
    <property type="component" value="Chromosome"/>
</dbReference>
<organism evidence="1 2">
    <name type="scientific">Pseudomonas putida</name>
    <name type="common">Arthrobacter siderocapsulatus</name>
    <dbReference type="NCBI Taxonomy" id="303"/>
    <lineage>
        <taxon>Bacteria</taxon>
        <taxon>Pseudomonadati</taxon>
        <taxon>Pseudomonadota</taxon>
        <taxon>Gammaproteobacteria</taxon>
        <taxon>Pseudomonadales</taxon>
        <taxon>Pseudomonadaceae</taxon>
        <taxon>Pseudomonas</taxon>
    </lineage>
</organism>
<accession>A0A2Z4RFM1</accession>
<protein>
    <submittedName>
        <fullName evidence="1">Uncharacterized protein</fullName>
    </submittedName>
</protein>
<evidence type="ECO:0000313" key="1">
    <source>
        <dbReference type="EMBL" id="AWY39138.1"/>
    </source>
</evidence>
<evidence type="ECO:0000313" key="2">
    <source>
        <dbReference type="Proteomes" id="UP000250299"/>
    </source>
</evidence>
<reference evidence="1 2" key="1">
    <citation type="submission" date="2018-05" db="EMBL/GenBank/DDBJ databases">
        <title>Whole genome sequence of Pseudomonas putida JBC17.</title>
        <authorList>
            <person name="Lee Y.H."/>
            <person name="David K."/>
        </authorList>
    </citation>
    <scope>NUCLEOTIDE SEQUENCE [LARGE SCALE GENOMIC DNA]</scope>
    <source>
        <strain evidence="1 2">JBC17</strain>
    </source>
</reference>